<proteinExistence type="predicted"/>
<accession>Q4S646</accession>
<dbReference type="KEGG" id="tng:GSTEN00023453G001"/>
<dbReference type="EMBL" id="CAAE01014729">
    <property type="protein sequence ID" value="CAG03886.1"/>
    <property type="molecule type" value="Genomic_DNA"/>
</dbReference>
<comment type="caution">
    <text evidence="1">The sequence shown here is derived from an EMBL/GenBank/DDBJ whole genome shotgun (WGS) entry which is preliminary data.</text>
</comment>
<organism evidence="1">
    <name type="scientific">Tetraodon nigroviridis</name>
    <name type="common">Spotted green pufferfish</name>
    <name type="synonym">Chelonodon nigroviridis</name>
    <dbReference type="NCBI Taxonomy" id="99883"/>
    <lineage>
        <taxon>Eukaryota</taxon>
        <taxon>Metazoa</taxon>
        <taxon>Chordata</taxon>
        <taxon>Craniata</taxon>
        <taxon>Vertebrata</taxon>
        <taxon>Euteleostomi</taxon>
        <taxon>Actinopterygii</taxon>
        <taxon>Neopterygii</taxon>
        <taxon>Teleostei</taxon>
        <taxon>Neoteleostei</taxon>
        <taxon>Acanthomorphata</taxon>
        <taxon>Eupercaria</taxon>
        <taxon>Tetraodontiformes</taxon>
        <taxon>Tetradontoidea</taxon>
        <taxon>Tetraodontidae</taxon>
        <taxon>Tetraodon</taxon>
    </lineage>
</organism>
<evidence type="ECO:0000313" key="1">
    <source>
        <dbReference type="EMBL" id="CAG03886.1"/>
    </source>
</evidence>
<gene>
    <name evidence="1" type="ORF">GSTENG00023453001</name>
</gene>
<protein>
    <submittedName>
        <fullName evidence="1">(spotted green pufferfish) hypothetical protein</fullName>
    </submittedName>
</protein>
<sequence length="44" mass="4960">MDTEAEPQSDRLMFISVPSQPRSSWSVALDGVVWQSFNMTDKGE</sequence>
<dbReference type="AlphaFoldDB" id="Q4S646"/>
<reference evidence="1" key="1">
    <citation type="journal article" date="2004" name="Nature">
        <title>Genome duplication in the teleost fish Tetraodon nigroviridis reveals the early vertebrate proto-karyotype.</title>
        <authorList>
            <person name="Jaillon O."/>
            <person name="Aury J.-M."/>
            <person name="Brunet F."/>
            <person name="Petit J.-L."/>
            <person name="Stange-Thomann N."/>
            <person name="Mauceli E."/>
            <person name="Bouneau L."/>
            <person name="Fischer C."/>
            <person name="Ozouf-Costaz C."/>
            <person name="Bernot A."/>
            <person name="Nicaud S."/>
            <person name="Jaffe D."/>
            <person name="Fisher S."/>
            <person name="Lutfalla G."/>
            <person name="Dossat C."/>
            <person name="Segurens B."/>
            <person name="Dasilva C."/>
            <person name="Salanoubat M."/>
            <person name="Levy M."/>
            <person name="Boudet N."/>
            <person name="Castellano S."/>
            <person name="Anthouard V."/>
            <person name="Jubin C."/>
            <person name="Castelli V."/>
            <person name="Katinka M."/>
            <person name="Vacherie B."/>
            <person name="Biemont C."/>
            <person name="Skalli Z."/>
            <person name="Cattolico L."/>
            <person name="Poulain J."/>
            <person name="De Berardinis V."/>
            <person name="Cruaud C."/>
            <person name="Duprat S."/>
            <person name="Brottier P."/>
            <person name="Coutanceau J.-P."/>
            <person name="Gouzy J."/>
            <person name="Parra G."/>
            <person name="Lardier G."/>
            <person name="Chapple C."/>
            <person name="McKernan K.J."/>
            <person name="McEwan P."/>
            <person name="Bosak S."/>
            <person name="Kellis M."/>
            <person name="Volff J.-N."/>
            <person name="Guigo R."/>
            <person name="Zody M.C."/>
            <person name="Mesirov J."/>
            <person name="Lindblad-Toh K."/>
            <person name="Birren B."/>
            <person name="Nusbaum C."/>
            <person name="Kahn D."/>
            <person name="Robinson-Rechavi M."/>
            <person name="Laudet V."/>
            <person name="Schachter V."/>
            <person name="Quetier F."/>
            <person name="Saurin W."/>
            <person name="Scarpelli C."/>
            <person name="Wincker P."/>
            <person name="Lander E.S."/>
            <person name="Weissenbach J."/>
            <person name="Roest Crollius H."/>
        </authorList>
    </citation>
    <scope>NUCLEOTIDE SEQUENCE [LARGE SCALE GENOMIC DNA]</scope>
</reference>
<reference evidence="1" key="2">
    <citation type="submission" date="2004-02" db="EMBL/GenBank/DDBJ databases">
        <authorList>
            <consortium name="Genoscope"/>
            <consortium name="Whitehead Institute Centre for Genome Research"/>
        </authorList>
    </citation>
    <scope>NUCLEOTIDE SEQUENCE</scope>
</reference>
<name>Q4S646_TETNG</name>